<dbReference type="PROSITE" id="PS51186">
    <property type="entry name" value="GNAT"/>
    <property type="match status" value="1"/>
</dbReference>
<dbReference type="STRING" id="913774.A0A0C3GRA9"/>
<dbReference type="AlphaFoldDB" id="A0A0C3GRA9"/>
<dbReference type="Pfam" id="PF00583">
    <property type="entry name" value="Acetyltransf_1"/>
    <property type="match status" value="1"/>
</dbReference>
<gene>
    <name evidence="2" type="ORF">OIDMADRAFT_181881</name>
</gene>
<dbReference type="EMBL" id="KN832880">
    <property type="protein sequence ID" value="KIM98570.1"/>
    <property type="molecule type" value="Genomic_DNA"/>
</dbReference>
<reference evidence="3" key="2">
    <citation type="submission" date="2015-01" db="EMBL/GenBank/DDBJ databases">
        <title>Evolutionary Origins and Diversification of the Mycorrhizal Mutualists.</title>
        <authorList>
            <consortium name="DOE Joint Genome Institute"/>
            <consortium name="Mycorrhizal Genomics Consortium"/>
            <person name="Kohler A."/>
            <person name="Kuo A."/>
            <person name="Nagy L.G."/>
            <person name="Floudas D."/>
            <person name="Copeland A."/>
            <person name="Barry K.W."/>
            <person name="Cichocki N."/>
            <person name="Veneault-Fourrey C."/>
            <person name="LaButti K."/>
            <person name="Lindquist E.A."/>
            <person name="Lipzen A."/>
            <person name="Lundell T."/>
            <person name="Morin E."/>
            <person name="Murat C."/>
            <person name="Riley R."/>
            <person name="Ohm R."/>
            <person name="Sun H."/>
            <person name="Tunlid A."/>
            <person name="Henrissat B."/>
            <person name="Grigoriev I.V."/>
            <person name="Hibbett D.S."/>
            <person name="Martin F."/>
        </authorList>
    </citation>
    <scope>NUCLEOTIDE SEQUENCE [LARGE SCALE GENOMIC DNA]</scope>
    <source>
        <strain evidence="3">Zn</strain>
    </source>
</reference>
<dbReference type="SUPFAM" id="SSF55729">
    <property type="entry name" value="Acyl-CoA N-acyltransferases (Nat)"/>
    <property type="match status" value="1"/>
</dbReference>
<dbReference type="InterPro" id="IPR053144">
    <property type="entry name" value="Acetyltransferase_Butenolide"/>
</dbReference>
<dbReference type="InParanoid" id="A0A0C3GRA9"/>
<evidence type="ECO:0000259" key="1">
    <source>
        <dbReference type="PROSITE" id="PS51186"/>
    </source>
</evidence>
<keyword evidence="3" id="KW-1185">Reference proteome</keyword>
<dbReference type="HOGENOM" id="CLU_086503_2_0_1"/>
<evidence type="ECO:0000313" key="3">
    <source>
        <dbReference type="Proteomes" id="UP000054321"/>
    </source>
</evidence>
<dbReference type="InterPro" id="IPR000182">
    <property type="entry name" value="GNAT_dom"/>
</dbReference>
<reference evidence="2 3" key="1">
    <citation type="submission" date="2014-04" db="EMBL/GenBank/DDBJ databases">
        <authorList>
            <consortium name="DOE Joint Genome Institute"/>
            <person name="Kuo A."/>
            <person name="Martino E."/>
            <person name="Perotto S."/>
            <person name="Kohler A."/>
            <person name="Nagy L.G."/>
            <person name="Floudas D."/>
            <person name="Copeland A."/>
            <person name="Barry K.W."/>
            <person name="Cichocki N."/>
            <person name="Veneault-Fourrey C."/>
            <person name="LaButti K."/>
            <person name="Lindquist E.A."/>
            <person name="Lipzen A."/>
            <person name="Lundell T."/>
            <person name="Morin E."/>
            <person name="Murat C."/>
            <person name="Sun H."/>
            <person name="Tunlid A."/>
            <person name="Henrissat B."/>
            <person name="Grigoriev I.V."/>
            <person name="Hibbett D.S."/>
            <person name="Martin F."/>
            <person name="Nordberg H.P."/>
            <person name="Cantor M.N."/>
            <person name="Hua S.X."/>
        </authorList>
    </citation>
    <scope>NUCLEOTIDE SEQUENCE [LARGE SCALE GENOMIC DNA]</scope>
    <source>
        <strain evidence="2 3">Zn</strain>
    </source>
</reference>
<dbReference type="GO" id="GO:0016747">
    <property type="term" value="F:acyltransferase activity, transferring groups other than amino-acyl groups"/>
    <property type="evidence" value="ECO:0007669"/>
    <property type="project" value="InterPro"/>
</dbReference>
<protein>
    <recommendedName>
        <fullName evidence="1">N-acetyltransferase domain-containing protein</fullName>
    </recommendedName>
</protein>
<dbReference type="CDD" id="cd04301">
    <property type="entry name" value="NAT_SF"/>
    <property type="match status" value="1"/>
</dbReference>
<sequence length="171" mass="19732">MAERSTLQDRTWSKDQYFISTDWSLIPIAKLNAAFGSNDIYWAKPMPEEALRVTLQNSLCFGLYERNPITLGAELVGIARCVTDFTTFVYLTDVYVWPTHQGKGLGKWLIKCVQEVIESMPYLRRSMLFTSDWERSVPFYEKYMDMQILESTRGAGLAILQRKGHGFPDKL</sequence>
<proteinExistence type="predicted"/>
<dbReference type="Proteomes" id="UP000054321">
    <property type="component" value="Unassembled WGS sequence"/>
</dbReference>
<dbReference type="Gene3D" id="3.40.630.30">
    <property type="match status" value="1"/>
</dbReference>
<dbReference type="InterPro" id="IPR016181">
    <property type="entry name" value="Acyl_CoA_acyltransferase"/>
</dbReference>
<accession>A0A0C3GRA9</accession>
<feature type="domain" description="N-acetyltransferase" evidence="1">
    <location>
        <begin position="26"/>
        <end position="171"/>
    </location>
</feature>
<dbReference type="PANTHER" id="PTHR43233:SF1">
    <property type="entry name" value="FAMILY N-ACETYLTRANSFERASE, PUTATIVE (AFU_ORTHOLOGUE AFUA_6G03350)-RELATED"/>
    <property type="match status" value="1"/>
</dbReference>
<dbReference type="OrthoDB" id="10039976at2759"/>
<name>A0A0C3GRA9_OIDMZ</name>
<organism evidence="2 3">
    <name type="scientific">Oidiodendron maius (strain Zn)</name>
    <dbReference type="NCBI Taxonomy" id="913774"/>
    <lineage>
        <taxon>Eukaryota</taxon>
        <taxon>Fungi</taxon>
        <taxon>Dikarya</taxon>
        <taxon>Ascomycota</taxon>
        <taxon>Pezizomycotina</taxon>
        <taxon>Leotiomycetes</taxon>
        <taxon>Leotiomycetes incertae sedis</taxon>
        <taxon>Myxotrichaceae</taxon>
        <taxon>Oidiodendron</taxon>
    </lineage>
</organism>
<dbReference type="PANTHER" id="PTHR43233">
    <property type="entry name" value="FAMILY N-ACETYLTRANSFERASE, PUTATIVE (AFU_ORTHOLOGUE AFUA_6G03350)-RELATED"/>
    <property type="match status" value="1"/>
</dbReference>
<evidence type="ECO:0000313" key="2">
    <source>
        <dbReference type="EMBL" id="KIM98570.1"/>
    </source>
</evidence>